<dbReference type="PANTHER" id="PTHR33116">
    <property type="entry name" value="REVERSE TRANSCRIPTASE ZINC-BINDING DOMAIN-CONTAINING PROTEIN-RELATED-RELATED"/>
    <property type="match status" value="1"/>
</dbReference>
<dbReference type="Proteomes" id="UP001280121">
    <property type="component" value="Unassembled WGS sequence"/>
</dbReference>
<dbReference type="EMBL" id="JANJYI010000005">
    <property type="protein sequence ID" value="KAK2647696.1"/>
    <property type="molecule type" value="Genomic_DNA"/>
</dbReference>
<keyword evidence="2" id="KW-1185">Reference proteome</keyword>
<accession>A0AAD9U4D3</accession>
<evidence type="ECO:0008006" key="3">
    <source>
        <dbReference type="Google" id="ProtNLM"/>
    </source>
</evidence>
<protein>
    <recommendedName>
        <fullName evidence="3">RNA-directed DNA polymerase (Reverse transcriptase)</fullName>
    </recommendedName>
</protein>
<evidence type="ECO:0000313" key="1">
    <source>
        <dbReference type="EMBL" id="KAK2647696.1"/>
    </source>
</evidence>
<name>A0AAD9U4D3_9ROSI</name>
<dbReference type="AlphaFoldDB" id="A0AAD9U4D3"/>
<sequence length="118" mass="13208">MASGQQVNFSKSAMCVSPSIQDTVRERLASIVGIRIVECHERYLGLPCFTGRSNRKLFSDIVDRVWSRIKGWGGKLLSIGGKEILIKAVVQAVPTYAMSLFRLPKTLITEIHRLSARF</sequence>
<reference evidence="1" key="1">
    <citation type="journal article" date="2023" name="Plant J.">
        <title>Genome sequences and population genomics provide insights into the demographic history, inbreeding, and mutation load of two 'living fossil' tree species of Dipteronia.</title>
        <authorList>
            <person name="Feng Y."/>
            <person name="Comes H.P."/>
            <person name="Chen J."/>
            <person name="Zhu S."/>
            <person name="Lu R."/>
            <person name="Zhang X."/>
            <person name="Li P."/>
            <person name="Qiu J."/>
            <person name="Olsen K.M."/>
            <person name="Qiu Y."/>
        </authorList>
    </citation>
    <scope>NUCLEOTIDE SEQUENCE</scope>
    <source>
        <strain evidence="1">KIB01</strain>
    </source>
</reference>
<comment type="caution">
    <text evidence="1">The sequence shown here is derived from an EMBL/GenBank/DDBJ whole genome shotgun (WGS) entry which is preliminary data.</text>
</comment>
<proteinExistence type="predicted"/>
<gene>
    <name evidence="1" type="ORF">Ddye_015185</name>
</gene>
<dbReference type="PANTHER" id="PTHR33116:SF86">
    <property type="entry name" value="REVERSE TRANSCRIPTASE DOMAIN-CONTAINING PROTEIN"/>
    <property type="match status" value="1"/>
</dbReference>
<organism evidence="1 2">
    <name type="scientific">Dipteronia dyeriana</name>
    <dbReference type="NCBI Taxonomy" id="168575"/>
    <lineage>
        <taxon>Eukaryota</taxon>
        <taxon>Viridiplantae</taxon>
        <taxon>Streptophyta</taxon>
        <taxon>Embryophyta</taxon>
        <taxon>Tracheophyta</taxon>
        <taxon>Spermatophyta</taxon>
        <taxon>Magnoliopsida</taxon>
        <taxon>eudicotyledons</taxon>
        <taxon>Gunneridae</taxon>
        <taxon>Pentapetalae</taxon>
        <taxon>rosids</taxon>
        <taxon>malvids</taxon>
        <taxon>Sapindales</taxon>
        <taxon>Sapindaceae</taxon>
        <taxon>Hippocastanoideae</taxon>
        <taxon>Acereae</taxon>
        <taxon>Dipteronia</taxon>
    </lineage>
</organism>
<evidence type="ECO:0000313" key="2">
    <source>
        <dbReference type="Proteomes" id="UP001280121"/>
    </source>
</evidence>